<proteinExistence type="predicted"/>
<evidence type="ECO:0000313" key="1">
    <source>
        <dbReference type="EMBL" id="KAL5109244.1"/>
    </source>
</evidence>
<dbReference type="Proteomes" id="UP001651158">
    <property type="component" value="Unassembled WGS sequence"/>
</dbReference>
<dbReference type="EMBL" id="JAKROA010000003">
    <property type="protein sequence ID" value="KAL5109244.1"/>
    <property type="molecule type" value="Genomic_DNA"/>
</dbReference>
<organism evidence="1 2">
    <name type="scientific">Taenia crassiceps</name>
    <dbReference type="NCBI Taxonomy" id="6207"/>
    <lineage>
        <taxon>Eukaryota</taxon>
        <taxon>Metazoa</taxon>
        <taxon>Spiralia</taxon>
        <taxon>Lophotrochozoa</taxon>
        <taxon>Platyhelminthes</taxon>
        <taxon>Cestoda</taxon>
        <taxon>Eucestoda</taxon>
        <taxon>Cyclophyllidea</taxon>
        <taxon>Taeniidae</taxon>
        <taxon>Taenia</taxon>
    </lineage>
</organism>
<sequence length="94" mass="10539">METAPISVVTAMVAEAFAGIKYHPSWNSHDKIQDFHLMKACDVSYHQSFTGSKFGGCPVTRLVPFAQKAFTNCLEEQCLFWRCNLCEFGSKVLS</sequence>
<accession>A0ABR4QHH9</accession>
<evidence type="ECO:0000313" key="2">
    <source>
        <dbReference type="Proteomes" id="UP001651158"/>
    </source>
</evidence>
<name>A0ABR4QHH9_9CEST</name>
<reference evidence="1 2" key="1">
    <citation type="journal article" date="2022" name="Front. Cell. Infect. Microbiol.">
        <title>The Genomes of Two Strains of Taenia crassiceps the Animal Model for the Study of Human Cysticercosis.</title>
        <authorList>
            <person name="Bobes R.J."/>
            <person name="Estrada K."/>
            <person name="Rios-Valencia D.G."/>
            <person name="Calderon-Gallegos A."/>
            <person name="de la Torre P."/>
            <person name="Carrero J.C."/>
            <person name="Sanchez-Flores A."/>
            <person name="Laclette J.P."/>
        </authorList>
    </citation>
    <scope>NUCLEOTIDE SEQUENCE [LARGE SCALE GENOMIC DNA]</scope>
    <source>
        <strain evidence="1">WFUcys</strain>
    </source>
</reference>
<keyword evidence="2" id="KW-1185">Reference proteome</keyword>
<protein>
    <submittedName>
        <fullName evidence="1">Uncharacterized protein</fullName>
    </submittedName>
</protein>
<gene>
    <name evidence="1" type="ORF">TcWFU_007726</name>
</gene>
<comment type="caution">
    <text evidence="1">The sequence shown here is derived from an EMBL/GenBank/DDBJ whole genome shotgun (WGS) entry which is preliminary data.</text>
</comment>